<evidence type="ECO:0000313" key="6">
    <source>
        <dbReference type="Proteomes" id="UP000252415"/>
    </source>
</evidence>
<dbReference type="PANTHER" id="PTHR30313">
    <property type="entry name" value="DNA PRIMASE"/>
    <property type="match status" value="1"/>
</dbReference>
<dbReference type="Pfam" id="PF13155">
    <property type="entry name" value="Toprim_2"/>
    <property type="match status" value="1"/>
</dbReference>
<dbReference type="GO" id="GO:0008270">
    <property type="term" value="F:zinc ion binding"/>
    <property type="evidence" value="ECO:0007669"/>
    <property type="project" value="UniProtKB-KW"/>
</dbReference>
<keyword evidence="1" id="KW-0479">Metal-binding</keyword>
<dbReference type="InterPro" id="IPR002694">
    <property type="entry name" value="Znf_CHC2"/>
</dbReference>
<dbReference type="PANTHER" id="PTHR30313:SF2">
    <property type="entry name" value="DNA PRIMASE"/>
    <property type="match status" value="1"/>
</dbReference>
<dbReference type="InterPro" id="IPR050219">
    <property type="entry name" value="DnaG_primase"/>
</dbReference>
<keyword evidence="2" id="KW-0863">Zinc-finger</keyword>
<dbReference type="InterPro" id="IPR037068">
    <property type="entry name" value="DNA_primase_core_N_sf"/>
</dbReference>
<evidence type="ECO:0000313" key="5">
    <source>
        <dbReference type="EMBL" id="RCW41667.1"/>
    </source>
</evidence>
<evidence type="ECO:0000256" key="3">
    <source>
        <dbReference type="ARBA" id="ARBA00022833"/>
    </source>
</evidence>
<dbReference type="SUPFAM" id="SSF57783">
    <property type="entry name" value="Zinc beta-ribbon"/>
    <property type="match status" value="1"/>
</dbReference>
<feature type="domain" description="Zinc finger CHC2-type" evidence="4">
    <location>
        <begin position="55"/>
        <end position="94"/>
    </location>
</feature>
<dbReference type="Gene3D" id="3.90.980.10">
    <property type="entry name" value="DNA primase, catalytic core, N-terminal domain"/>
    <property type="match status" value="1"/>
</dbReference>
<evidence type="ECO:0000259" key="4">
    <source>
        <dbReference type="SMART" id="SM00400"/>
    </source>
</evidence>
<dbReference type="Proteomes" id="UP000252415">
    <property type="component" value="Unassembled WGS sequence"/>
</dbReference>
<dbReference type="OrthoDB" id="2574320at2"/>
<dbReference type="InterPro" id="IPR036977">
    <property type="entry name" value="DNA_primase_Znf_CHC2"/>
</dbReference>
<dbReference type="EMBL" id="QPJD01000022">
    <property type="protein sequence ID" value="RCW41667.1"/>
    <property type="molecule type" value="Genomic_DNA"/>
</dbReference>
<dbReference type="SUPFAM" id="SSF56731">
    <property type="entry name" value="DNA primase core"/>
    <property type="match status" value="1"/>
</dbReference>
<name>A0A368VQV6_9BACL</name>
<dbReference type="Gene3D" id="3.40.1360.10">
    <property type="match status" value="1"/>
</dbReference>
<dbReference type="GO" id="GO:0005737">
    <property type="term" value="C:cytoplasm"/>
    <property type="evidence" value="ECO:0007669"/>
    <property type="project" value="TreeGrafter"/>
</dbReference>
<keyword evidence="6" id="KW-1185">Reference proteome</keyword>
<evidence type="ECO:0000256" key="1">
    <source>
        <dbReference type="ARBA" id="ARBA00022723"/>
    </source>
</evidence>
<proteinExistence type="predicted"/>
<reference evidence="5 6" key="1">
    <citation type="submission" date="2018-07" db="EMBL/GenBank/DDBJ databases">
        <title>Genomic Encyclopedia of Type Strains, Phase III (KMG-III): the genomes of soil and plant-associated and newly described type strains.</title>
        <authorList>
            <person name="Whitman W."/>
        </authorList>
    </citation>
    <scope>NUCLEOTIDE SEQUENCE [LARGE SCALE GENOMIC DNA]</scope>
    <source>
        <strain evidence="5 6">CECT 7506</strain>
    </source>
</reference>
<evidence type="ECO:0000256" key="2">
    <source>
        <dbReference type="ARBA" id="ARBA00022771"/>
    </source>
</evidence>
<dbReference type="GO" id="GO:0006269">
    <property type="term" value="P:DNA replication, synthesis of primer"/>
    <property type="evidence" value="ECO:0007669"/>
    <property type="project" value="TreeGrafter"/>
</dbReference>
<sequence>MAVHFTEKYIDIVLSSIDMMEVMKNHGYQTKAGVGDNNYYVADFCCGKNDFDNGRIKKKTQTWKCLSCGVGGNAIHFLTKVVGKTFYDAMVELSDMAGMNLPVEDPKALTEQKRKSLALKLAADFYHSQNNYEYLVSRGISLDVLKKARAGYAPGGRALRNHLEQQGFTKEELNTFKLINHKGLDTFFYRAIIPVYRNGKVIDLYGRAVNDEKTSVKHLYLYGDDILGGYDQLKENIVLIFESAIDRLVAESAGLTNGVDTGGAKKFILDHARLLRKKGVVNTFTIYDGDKAGREGSLTVGELLLIEGIKNWVAELPEGKDPANMIQKEGKDAFQAAIHGSKNFKMFKMYHELDKYSLDDLETYLAHRKKQPAAAAVSQAMEGLAVTG</sequence>
<dbReference type="SMART" id="SM00400">
    <property type="entry name" value="ZnF_CHCC"/>
    <property type="match status" value="1"/>
</dbReference>
<dbReference type="RefSeq" id="WP_114383762.1">
    <property type="nucleotide sequence ID" value="NZ_QPJD01000022.1"/>
</dbReference>
<accession>A0A368VQV6</accession>
<keyword evidence="3" id="KW-0862">Zinc</keyword>
<dbReference type="AlphaFoldDB" id="A0A368VQV6"/>
<dbReference type="GO" id="GO:0003677">
    <property type="term" value="F:DNA binding"/>
    <property type="evidence" value="ECO:0007669"/>
    <property type="project" value="InterPro"/>
</dbReference>
<organism evidence="5 6">
    <name type="scientific">Paenibacillus prosopidis</name>
    <dbReference type="NCBI Taxonomy" id="630520"/>
    <lineage>
        <taxon>Bacteria</taxon>
        <taxon>Bacillati</taxon>
        <taxon>Bacillota</taxon>
        <taxon>Bacilli</taxon>
        <taxon>Bacillales</taxon>
        <taxon>Paenibacillaceae</taxon>
        <taxon>Paenibacillus</taxon>
    </lineage>
</organism>
<dbReference type="GO" id="GO:0003899">
    <property type="term" value="F:DNA-directed RNA polymerase activity"/>
    <property type="evidence" value="ECO:0007669"/>
    <property type="project" value="InterPro"/>
</dbReference>
<comment type="caution">
    <text evidence="5">The sequence shown here is derived from an EMBL/GenBank/DDBJ whole genome shotgun (WGS) entry which is preliminary data.</text>
</comment>
<dbReference type="Pfam" id="PF08275">
    <property type="entry name" value="DNAG_N"/>
    <property type="match status" value="1"/>
</dbReference>
<dbReference type="InterPro" id="IPR013264">
    <property type="entry name" value="DNAG_N"/>
</dbReference>
<protein>
    <submittedName>
        <fullName evidence="5">DNA primase catalytic core</fullName>
    </submittedName>
</protein>
<dbReference type="Pfam" id="PF01807">
    <property type="entry name" value="Zn_ribbon_DnaG"/>
    <property type="match status" value="1"/>
</dbReference>
<dbReference type="Gene3D" id="3.90.580.10">
    <property type="entry name" value="Zinc finger, CHC2-type domain"/>
    <property type="match status" value="1"/>
</dbReference>
<gene>
    <name evidence="5" type="ORF">DFP97_122103</name>
</gene>